<evidence type="ECO:0000313" key="3">
    <source>
        <dbReference type="Proteomes" id="UP001292084"/>
    </source>
</evidence>
<proteinExistence type="predicted"/>
<feature type="compositionally biased region" description="Basic and acidic residues" evidence="1">
    <location>
        <begin position="1"/>
        <end position="32"/>
    </location>
</feature>
<accession>A0ABU5KRA1</accession>
<protein>
    <recommendedName>
        <fullName evidence="4">DUF4025 domain-containing protein</fullName>
    </recommendedName>
</protein>
<reference evidence="2 3" key="1">
    <citation type="submission" date="2023-12" db="EMBL/GenBank/DDBJ databases">
        <title>Jeotgalibacillus haloalkaliphilus sp. nov., a novel salt-tolerant bacteria, isolated from the estuary of the Fenhe River into the Yellow River.</title>
        <authorList>
            <person name="Li Y."/>
        </authorList>
    </citation>
    <scope>NUCLEOTIDE SEQUENCE [LARGE SCALE GENOMIC DNA]</scope>
    <source>
        <strain evidence="2 3">HH7-29</strain>
    </source>
</reference>
<gene>
    <name evidence="2" type="ORF">UFB30_13535</name>
</gene>
<feature type="compositionally biased region" description="Acidic residues" evidence="1">
    <location>
        <begin position="33"/>
        <end position="42"/>
    </location>
</feature>
<evidence type="ECO:0008006" key="4">
    <source>
        <dbReference type="Google" id="ProtNLM"/>
    </source>
</evidence>
<name>A0ABU5KRA1_9BACL</name>
<comment type="caution">
    <text evidence="2">The sequence shown here is derived from an EMBL/GenBank/DDBJ whole genome shotgun (WGS) entry which is preliminary data.</text>
</comment>
<dbReference type="Proteomes" id="UP001292084">
    <property type="component" value="Unassembled WGS sequence"/>
</dbReference>
<sequence>MADKENKKEQNNKNDAEEKIQDMFEEGTVDRKEDEEDKEDKD</sequence>
<dbReference type="EMBL" id="JAXQNN010000005">
    <property type="protein sequence ID" value="MDZ5713250.1"/>
    <property type="molecule type" value="Genomic_DNA"/>
</dbReference>
<evidence type="ECO:0000256" key="1">
    <source>
        <dbReference type="SAM" id="MobiDB-lite"/>
    </source>
</evidence>
<feature type="region of interest" description="Disordered" evidence="1">
    <location>
        <begin position="1"/>
        <end position="42"/>
    </location>
</feature>
<evidence type="ECO:0000313" key="2">
    <source>
        <dbReference type="EMBL" id="MDZ5713250.1"/>
    </source>
</evidence>
<dbReference type="RefSeq" id="WP_322422215.1">
    <property type="nucleotide sequence ID" value="NZ_JAXQNN010000005.1"/>
</dbReference>
<keyword evidence="3" id="KW-1185">Reference proteome</keyword>
<organism evidence="2 3">
    <name type="scientific">Jeotgalibacillus haloalkalitolerans</name>
    <dbReference type="NCBI Taxonomy" id="3104292"/>
    <lineage>
        <taxon>Bacteria</taxon>
        <taxon>Bacillati</taxon>
        <taxon>Bacillota</taxon>
        <taxon>Bacilli</taxon>
        <taxon>Bacillales</taxon>
        <taxon>Caryophanaceae</taxon>
        <taxon>Jeotgalibacillus</taxon>
    </lineage>
</organism>